<gene>
    <name evidence="11" type="ORF">A4X13_0g630</name>
</gene>
<dbReference type="Gene3D" id="3.40.50.150">
    <property type="entry name" value="Vaccinia Virus protein VP39"/>
    <property type="match status" value="1"/>
</dbReference>
<feature type="compositionally biased region" description="Polar residues" evidence="10">
    <location>
        <begin position="239"/>
        <end position="258"/>
    </location>
</feature>
<comment type="similarity">
    <text evidence="9">Belongs to the methyltransferase superfamily. METTL18 family.</text>
</comment>
<dbReference type="PANTHER" id="PTHR14614:SF39">
    <property type="entry name" value="HISTIDINE PROTEIN METHYLTRANSFERASE 1 HOMOLOG"/>
    <property type="match status" value="1"/>
</dbReference>
<evidence type="ECO:0000256" key="5">
    <source>
        <dbReference type="ARBA" id="ARBA00022603"/>
    </source>
</evidence>
<reference evidence="11" key="2">
    <citation type="journal article" date="2019" name="IMA Fungus">
        <title>Genome sequencing and comparison of five Tilletia species to identify candidate genes for the detection of regulated species infecting wheat.</title>
        <authorList>
            <person name="Nguyen H.D.T."/>
            <person name="Sultana T."/>
            <person name="Kesanakurti P."/>
            <person name="Hambleton S."/>
        </authorList>
    </citation>
    <scope>NUCLEOTIDE SEQUENCE</scope>
    <source>
        <strain evidence="11">DAOMC 236416</strain>
    </source>
</reference>
<evidence type="ECO:0000256" key="3">
    <source>
        <dbReference type="ARBA" id="ARBA00012533"/>
    </source>
</evidence>
<keyword evidence="5" id="KW-0489">Methyltransferase</keyword>
<keyword evidence="6" id="KW-0808">Transferase</keyword>
<name>A0A177TVA4_9BASI</name>
<dbReference type="PANTHER" id="PTHR14614">
    <property type="entry name" value="HEPATOCELLULAR CARCINOMA-ASSOCIATED ANTIGEN"/>
    <property type="match status" value="1"/>
</dbReference>
<dbReference type="InterPro" id="IPR019410">
    <property type="entry name" value="Methyltransf_16"/>
</dbReference>
<dbReference type="SUPFAM" id="SSF53335">
    <property type="entry name" value="S-adenosyl-L-methionine-dependent methyltransferases"/>
    <property type="match status" value="1"/>
</dbReference>
<dbReference type="GO" id="GO:0005634">
    <property type="term" value="C:nucleus"/>
    <property type="evidence" value="ECO:0007669"/>
    <property type="project" value="UniProtKB-SubCell"/>
</dbReference>
<evidence type="ECO:0000256" key="8">
    <source>
        <dbReference type="ARBA" id="ARBA00023242"/>
    </source>
</evidence>
<comment type="subcellular location">
    <subcellularLocation>
        <location evidence="2">Cytoplasm</location>
    </subcellularLocation>
    <subcellularLocation>
        <location evidence="1">Nucleus</location>
    </subcellularLocation>
</comment>
<evidence type="ECO:0000313" key="11">
    <source>
        <dbReference type="EMBL" id="KAE8259988.1"/>
    </source>
</evidence>
<accession>A0A177TVA4</accession>
<dbReference type="GO" id="GO:0005737">
    <property type="term" value="C:cytoplasm"/>
    <property type="evidence" value="ECO:0007669"/>
    <property type="project" value="UniProtKB-SubCell"/>
</dbReference>
<dbReference type="EMBL" id="LWDF02000021">
    <property type="protein sequence ID" value="KAE8259988.1"/>
    <property type="molecule type" value="Genomic_DNA"/>
</dbReference>
<protein>
    <recommendedName>
        <fullName evidence="3">protein-histidine N-methyltransferase</fullName>
        <ecNumber evidence="3">2.1.1.85</ecNumber>
    </recommendedName>
</protein>
<evidence type="ECO:0000256" key="7">
    <source>
        <dbReference type="ARBA" id="ARBA00022691"/>
    </source>
</evidence>
<dbReference type="GO" id="GO:0018064">
    <property type="term" value="F:protein-L-histidine N-tele-methyltransferase activity"/>
    <property type="evidence" value="ECO:0007669"/>
    <property type="project" value="UniProtKB-EC"/>
</dbReference>
<dbReference type="EC" id="2.1.1.85" evidence="3"/>
<dbReference type="GO" id="GO:0032259">
    <property type="term" value="P:methylation"/>
    <property type="evidence" value="ECO:0007669"/>
    <property type="project" value="UniProtKB-KW"/>
</dbReference>
<keyword evidence="7" id="KW-0949">S-adenosyl-L-methionine</keyword>
<dbReference type="AlphaFoldDB" id="A0A177TVA4"/>
<feature type="region of interest" description="Disordered" evidence="10">
    <location>
        <begin position="239"/>
        <end position="265"/>
    </location>
</feature>
<sequence>MSFQFSFADSDDLDLEVEPHTQTQQNHSQTSAVIDTTQDPLARELALQDLLDSLPPSLSYSPISIPLDPQNQQQERNTLHLARRDLFDARFQILHDAHPPEDVGDEEVAENNLNLKDDPATQAAAVGADSDLLPGLYEGGLKTWECAADLIAELDARRSSGGLELRGKKIIELGCGTALPSMYILSQLVSQTPPSSSESKGQTEIHLTDFNPQVLRLVTLPNLILTWFFSSPAALPFHTTTQGPDPSSTTQQHQQGTKRSPHTPAELELTPDLLSTFQSDLLQSHDIHLRFFSGPWSTLSPVLSPQPYDLVLTSETVYSLSTLPSLVHILHACSSSTALCLVAAKILYFGVGGGVHSFINALVPSGGHAHVVREINVGVGRAVLETSWSS</sequence>
<dbReference type="InterPro" id="IPR029063">
    <property type="entry name" value="SAM-dependent_MTases_sf"/>
</dbReference>
<proteinExistence type="inferred from homology"/>
<evidence type="ECO:0000256" key="6">
    <source>
        <dbReference type="ARBA" id="ARBA00022679"/>
    </source>
</evidence>
<evidence type="ECO:0000256" key="4">
    <source>
        <dbReference type="ARBA" id="ARBA00022490"/>
    </source>
</evidence>
<evidence type="ECO:0000256" key="10">
    <source>
        <dbReference type="SAM" id="MobiDB-lite"/>
    </source>
</evidence>
<evidence type="ECO:0000256" key="2">
    <source>
        <dbReference type="ARBA" id="ARBA00004496"/>
    </source>
</evidence>
<dbReference type="Pfam" id="PF10294">
    <property type="entry name" value="Methyltransf_16"/>
    <property type="match status" value="1"/>
</dbReference>
<organism evidence="11 12">
    <name type="scientific">Tilletia indica</name>
    <dbReference type="NCBI Taxonomy" id="43049"/>
    <lineage>
        <taxon>Eukaryota</taxon>
        <taxon>Fungi</taxon>
        <taxon>Dikarya</taxon>
        <taxon>Basidiomycota</taxon>
        <taxon>Ustilaginomycotina</taxon>
        <taxon>Exobasidiomycetes</taxon>
        <taxon>Tilletiales</taxon>
        <taxon>Tilletiaceae</taxon>
        <taxon>Tilletia</taxon>
    </lineage>
</organism>
<dbReference type="Proteomes" id="UP000077521">
    <property type="component" value="Unassembled WGS sequence"/>
</dbReference>
<evidence type="ECO:0000313" key="12">
    <source>
        <dbReference type="Proteomes" id="UP000077521"/>
    </source>
</evidence>
<keyword evidence="4" id="KW-0963">Cytoplasm</keyword>
<keyword evidence="8" id="KW-0539">Nucleus</keyword>
<reference evidence="11" key="1">
    <citation type="submission" date="2016-04" db="EMBL/GenBank/DDBJ databases">
        <authorList>
            <person name="Nguyen H.D."/>
            <person name="Samba Siva P."/>
            <person name="Cullis J."/>
            <person name="Levesque C.A."/>
            <person name="Hambleton S."/>
        </authorList>
    </citation>
    <scope>NUCLEOTIDE SEQUENCE</scope>
    <source>
        <strain evidence="11">DAOMC 236416</strain>
    </source>
</reference>
<comment type="caution">
    <text evidence="11">The sequence shown here is derived from an EMBL/GenBank/DDBJ whole genome shotgun (WGS) entry which is preliminary data.</text>
</comment>
<keyword evidence="12" id="KW-1185">Reference proteome</keyword>
<evidence type="ECO:0000256" key="9">
    <source>
        <dbReference type="ARBA" id="ARBA00038126"/>
    </source>
</evidence>
<evidence type="ECO:0000256" key="1">
    <source>
        <dbReference type="ARBA" id="ARBA00004123"/>
    </source>
</evidence>